<protein>
    <recommendedName>
        <fullName evidence="3">Tetratricopeptide repeat protein</fullName>
    </recommendedName>
</protein>
<name>A0AAD5LZF3_PARTN</name>
<keyword evidence="2" id="KW-1185">Reference proteome</keyword>
<proteinExistence type="predicted"/>
<evidence type="ECO:0000313" key="1">
    <source>
        <dbReference type="EMBL" id="KAJ1349335.1"/>
    </source>
</evidence>
<reference evidence="1" key="1">
    <citation type="submission" date="2021-06" db="EMBL/GenBank/DDBJ databases">
        <title>Parelaphostrongylus tenuis whole genome reference sequence.</title>
        <authorList>
            <person name="Garwood T.J."/>
            <person name="Larsen P.A."/>
            <person name="Fountain-Jones N.M."/>
            <person name="Garbe J.R."/>
            <person name="Macchietto M.G."/>
            <person name="Kania S.A."/>
            <person name="Gerhold R.W."/>
            <person name="Richards J.E."/>
            <person name="Wolf T.M."/>
        </authorList>
    </citation>
    <scope>NUCLEOTIDE SEQUENCE</scope>
    <source>
        <strain evidence="1">MNPRO001-30</strain>
        <tissue evidence="1">Meninges</tissue>
    </source>
</reference>
<evidence type="ECO:0008006" key="3">
    <source>
        <dbReference type="Google" id="ProtNLM"/>
    </source>
</evidence>
<sequence length="117" mass="13234">MLDPLEKEMAKAFGNVPNASLESALNDLLAANDVSPDEVENTLFIGKTYDAMELYEKAEIYLKKVLTVSRDPEFAAVEREYVEEAAKILESENYLRDNQIDCSQRNKTLCYLSFSAI</sequence>
<comment type="caution">
    <text evidence="1">The sequence shown here is derived from an EMBL/GenBank/DDBJ whole genome shotgun (WGS) entry which is preliminary data.</text>
</comment>
<dbReference type="Gene3D" id="1.25.40.10">
    <property type="entry name" value="Tetratricopeptide repeat domain"/>
    <property type="match status" value="1"/>
</dbReference>
<dbReference type="EMBL" id="JAHQIW010000648">
    <property type="protein sequence ID" value="KAJ1349335.1"/>
    <property type="molecule type" value="Genomic_DNA"/>
</dbReference>
<evidence type="ECO:0000313" key="2">
    <source>
        <dbReference type="Proteomes" id="UP001196413"/>
    </source>
</evidence>
<gene>
    <name evidence="1" type="ORF">KIN20_004836</name>
</gene>
<dbReference type="AlphaFoldDB" id="A0AAD5LZF3"/>
<dbReference type="InterPro" id="IPR011990">
    <property type="entry name" value="TPR-like_helical_dom_sf"/>
</dbReference>
<dbReference type="Proteomes" id="UP001196413">
    <property type="component" value="Unassembled WGS sequence"/>
</dbReference>
<organism evidence="1 2">
    <name type="scientific">Parelaphostrongylus tenuis</name>
    <name type="common">Meningeal worm</name>
    <dbReference type="NCBI Taxonomy" id="148309"/>
    <lineage>
        <taxon>Eukaryota</taxon>
        <taxon>Metazoa</taxon>
        <taxon>Ecdysozoa</taxon>
        <taxon>Nematoda</taxon>
        <taxon>Chromadorea</taxon>
        <taxon>Rhabditida</taxon>
        <taxon>Rhabditina</taxon>
        <taxon>Rhabditomorpha</taxon>
        <taxon>Strongyloidea</taxon>
        <taxon>Metastrongylidae</taxon>
        <taxon>Parelaphostrongylus</taxon>
    </lineage>
</organism>
<accession>A0AAD5LZF3</accession>
<dbReference type="SUPFAM" id="SSF48452">
    <property type="entry name" value="TPR-like"/>
    <property type="match status" value="1"/>
</dbReference>